<dbReference type="Pfam" id="PF06309">
    <property type="entry name" value="Torsin"/>
    <property type="match status" value="1"/>
</dbReference>
<keyword evidence="2" id="KW-0812">Transmembrane</keyword>
<dbReference type="CDD" id="cd00009">
    <property type="entry name" value="AAA"/>
    <property type="match status" value="1"/>
</dbReference>
<comment type="similarity">
    <text evidence="1">Belongs to the ClpA/ClpB family. Torsin subfamily.</text>
</comment>
<dbReference type="Gene3D" id="3.40.50.300">
    <property type="entry name" value="P-loop containing nucleotide triphosphate hydrolases"/>
    <property type="match status" value="1"/>
</dbReference>
<comment type="caution">
    <text evidence="3">The sequence shown here is derived from an EMBL/GenBank/DDBJ whole genome shotgun (WGS) entry which is preliminary data.</text>
</comment>
<dbReference type="PANTHER" id="PTHR10760">
    <property type="entry name" value="TORSIN"/>
    <property type="match status" value="1"/>
</dbReference>
<name>A0A9Q1C5M6_HOLLE</name>
<organism evidence="3 4">
    <name type="scientific">Holothuria leucospilota</name>
    <name type="common">Black long sea cucumber</name>
    <name type="synonym">Mertensiothuria leucospilota</name>
    <dbReference type="NCBI Taxonomy" id="206669"/>
    <lineage>
        <taxon>Eukaryota</taxon>
        <taxon>Metazoa</taxon>
        <taxon>Echinodermata</taxon>
        <taxon>Eleutherozoa</taxon>
        <taxon>Echinozoa</taxon>
        <taxon>Holothuroidea</taxon>
        <taxon>Aspidochirotacea</taxon>
        <taxon>Aspidochirotida</taxon>
        <taxon>Holothuriidae</taxon>
        <taxon>Holothuria</taxon>
    </lineage>
</organism>
<gene>
    <name evidence="3" type="ORF">HOLleu_16681</name>
</gene>
<dbReference type="Proteomes" id="UP001152320">
    <property type="component" value="Chromosome 7"/>
</dbReference>
<dbReference type="InterPro" id="IPR010448">
    <property type="entry name" value="Torsin"/>
</dbReference>
<dbReference type="AlphaFoldDB" id="A0A9Q1C5M6"/>
<evidence type="ECO:0000256" key="2">
    <source>
        <dbReference type="SAM" id="Phobius"/>
    </source>
</evidence>
<evidence type="ECO:0000313" key="3">
    <source>
        <dbReference type="EMBL" id="KAJ8039077.1"/>
    </source>
</evidence>
<dbReference type="GO" id="GO:0005524">
    <property type="term" value="F:ATP binding"/>
    <property type="evidence" value="ECO:0007669"/>
    <property type="project" value="InterPro"/>
</dbReference>
<reference evidence="3" key="1">
    <citation type="submission" date="2021-10" db="EMBL/GenBank/DDBJ databases">
        <title>Tropical sea cucumber genome reveals ecological adaptation and Cuvierian tubules defense mechanism.</title>
        <authorList>
            <person name="Chen T."/>
        </authorList>
    </citation>
    <scope>NUCLEOTIDE SEQUENCE</scope>
    <source>
        <strain evidence="3">Nanhai2018</strain>
        <tissue evidence="3">Muscle</tissue>
    </source>
</reference>
<keyword evidence="2" id="KW-0472">Membrane</keyword>
<sequence length="233" mass="27125">MGHHGIIWNRTYIIETSMHFCILVFSLPRLLMDQRSGYFSLGVKFFLVFIPFLVAVEGQWYKPWCLATECCNKRWILQDYDGVKRSLEDNLFGQHLVHSVVYASLHGHANNQPVKPLVLSFHGTTGTGKNYVSQWIAKNWFKKGMDSKFVHVYSGTKDFPLKSQINSYMTFLQREISSHTKSCGHQIFIFDEIDSFPPGLLNSIRSYLEYHENVDGVDYRNAIFLFLRHRTES</sequence>
<dbReference type="PANTHER" id="PTHR10760:SF2">
    <property type="entry name" value="LD13476P-RELATED"/>
    <property type="match status" value="1"/>
</dbReference>
<evidence type="ECO:0000256" key="1">
    <source>
        <dbReference type="ARBA" id="ARBA00006235"/>
    </source>
</evidence>
<feature type="transmembrane region" description="Helical" evidence="2">
    <location>
        <begin position="37"/>
        <end position="56"/>
    </location>
</feature>
<proteinExistence type="inferred from homology"/>
<dbReference type="GO" id="GO:0016887">
    <property type="term" value="F:ATP hydrolysis activity"/>
    <property type="evidence" value="ECO:0007669"/>
    <property type="project" value="InterPro"/>
</dbReference>
<dbReference type="OrthoDB" id="19623at2759"/>
<dbReference type="InterPro" id="IPR027417">
    <property type="entry name" value="P-loop_NTPase"/>
</dbReference>
<dbReference type="GO" id="GO:0012505">
    <property type="term" value="C:endomembrane system"/>
    <property type="evidence" value="ECO:0007669"/>
    <property type="project" value="UniProtKB-ARBA"/>
</dbReference>
<dbReference type="SUPFAM" id="SSF52540">
    <property type="entry name" value="P-loop containing nucleoside triphosphate hydrolases"/>
    <property type="match status" value="1"/>
</dbReference>
<evidence type="ECO:0000313" key="4">
    <source>
        <dbReference type="Proteomes" id="UP001152320"/>
    </source>
</evidence>
<keyword evidence="2" id="KW-1133">Transmembrane helix</keyword>
<dbReference type="EMBL" id="JAIZAY010000007">
    <property type="protein sequence ID" value="KAJ8039077.1"/>
    <property type="molecule type" value="Genomic_DNA"/>
</dbReference>
<keyword evidence="4" id="KW-1185">Reference proteome</keyword>
<protein>
    <submittedName>
        <fullName evidence="3">Torsin-1B</fullName>
    </submittedName>
</protein>
<dbReference type="GO" id="GO:0005737">
    <property type="term" value="C:cytoplasm"/>
    <property type="evidence" value="ECO:0007669"/>
    <property type="project" value="UniProtKB-ARBA"/>
</dbReference>
<accession>A0A9Q1C5M6</accession>